<comment type="subcellular location">
    <subcellularLocation>
        <location evidence="1 6">Bacterial flagellum basal body</location>
    </subcellularLocation>
</comment>
<keyword evidence="8" id="KW-0282">Flagellum</keyword>
<dbReference type="Proteomes" id="UP000244906">
    <property type="component" value="Unassembled WGS sequence"/>
</dbReference>
<dbReference type="InterPro" id="IPR006300">
    <property type="entry name" value="FlgB"/>
</dbReference>
<dbReference type="PROSITE" id="PS00588">
    <property type="entry name" value="FLAGELLA_BB_ROD"/>
    <property type="match status" value="1"/>
</dbReference>
<organism evidence="8 9">
    <name type="scientific">Pelagibaculum spongiae</name>
    <dbReference type="NCBI Taxonomy" id="2080658"/>
    <lineage>
        <taxon>Bacteria</taxon>
        <taxon>Pseudomonadati</taxon>
        <taxon>Pseudomonadota</taxon>
        <taxon>Gammaproteobacteria</taxon>
        <taxon>Oceanospirillales</taxon>
        <taxon>Pelagibaculum</taxon>
    </lineage>
</organism>
<comment type="similarity">
    <text evidence="2 6">Belongs to the flagella basal body rod proteins family.</text>
</comment>
<evidence type="ECO:0000313" key="9">
    <source>
        <dbReference type="Proteomes" id="UP000244906"/>
    </source>
</evidence>
<evidence type="ECO:0000256" key="4">
    <source>
        <dbReference type="ARBA" id="ARBA00023143"/>
    </source>
</evidence>
<evidence type="ECO:0000313" key="8">
    <source>
        <dbReference type="EMBL" id="PVZ66747.1"/>
    </source>
</evidence>
<dbReference type="AlphaFoldDB" id="A0A2V1GT10"/>
<protein>
    <recommendedName>
        <fullName evidence="3 6">Flagellar basal body rod protein FlgB</fullName>
    </recommendedName>
</protein>
<dbReference type="PANTHER" id="PTHR30435:SF12">
    <property type="entry name" value="FLAGELLAR BASAL BODY ROD PROTEIN FLGB"/>
    <property type="match status" value="1"/>
</dbReference>
<dbReference type="OrthoDB" id="9788334at2"/>
<keyword evidence="8" id="KW-0969">Cilium</keyword>
<keyword evidence="8" id="KW-0966">Cell projection</keyword>
<keyword evidence="9" id="KW-1185">Reference proteome</keyword>
<evidence type="ECO:0000256" key="1">
    <source>
        <dbReference type="ARBA" id="ARBA00004117"/>
    </source>
</evidence>
<proteinExistence type="inferred from homology"/>
<dbReference type="Pfam" id="PF00460">
    <property type="entry name" value="Flg_bb_rod"/>
    <property type="match status" value="1"/>
</dbReference>
<comment type="caution">
    <text evidence="8">The sequence shown here is derived from an EMBL/GenBank/DDBJ whole genome shotgun (WGS) entry which is preliminary data.</text>
</comment>
<comment type="function">
    <text evidence="5 6">Structural component of flagellum, the bacterial motility apparatus. Part of the rod structure of flagellar basal body.</text>
</comment>
<dbReference type="PIRSF" id="PIRSF002889">
    <property type="entry name" value="Rod_FlgB"/>
    <property type="match status" value="1"/>
</dbReference>
<reference evidence="8 9" key="1">
    <citation type="submission" date="2018-04" db="EMBL/GenBank/DDBJ databases">
        <title>Thalassorhabdus spongiae gen. nov., sp. nov., isolated from a marine sponge in South-West Iceland.</title>
        <authorList>
            <person name="Knobloch S."/>
            <person name="Daussin A."/>
            <person name="Johannsson R."/>
            <person name="Marteinsson V.T."/>
        </authorList>
    </citation>
    <scope>NUCLEOTIDE SEQUENCE [LARGE SCALE GENOMIC DNA]</scope>
    <source>
        <strain evidence="8 9">Hp12</strain>
    </source>
</reference>
<dbReference type="EMBL" id="QDDL01000007">
    <property type="protein sequence ID" value="PVZ66747.1"/>
    <property type="molecule type" value="Genomic_DNA"/>
</dbReference>
<comment type="subunit">
    <text evidence="6">The basal body constitutes a major portion of the flagellar organelle and consists of a number of rings mounted on a central rod.</text>
</comment>
<feature type="domain" description="Flagellar basal body rod protein N-terminal" evidence="7">
    <location>
        <begin position="11"/>
        <end position="39"/>
    </location>
</feature>
<keyword evidence="4 6" id="KW-0975">Bacterial flagellum</keyword>
<evidence type="ECO:0000256" key="5">
    <source>
        <dbReference type="ARBA" id="ARBA00024934"/>
    </source>
</evidence>
<dbReference type="GO" id="GO:0071978">
    <property type="term" value="P:bacterial-type flagellum-dependent swarming motility"/>
    <property type="evidence" value="ECO:0007669"/>
    <property type="project" value="TreeGrafter"/>
</dbReference>
<dbReference type="InterPro" id="IPR019776">
    <property type="entry name" value="Flagellar_basal_body_rod_CS"/>
</dbReference>
<name>A0A2V1GT10_9GAMM</name>
<dbReference type="PANTHER" id="PTHR30435">
    <property type="entry name" value="FLAGELLAR PROTEIN"/>
    <property type="match status" value="1"/>
</dbReference>
<dbReference type="GO" id="GO:0030694">
    <property type="term" value="C:bacterial-type flagellum basal body, rod"/>
    <property type="evidence" value="ECO:0007669"/>
    <property type="project" value="InterPro"/>
</dbReference>
<accession>A0A2V1GT10</accession>
<evidence type="ECO:0000256" key="6">
    <source>
        <dbReference type="PIRNR" id="PIRNR002889"/>
    </source>
</evidence>
<dbReference type="RefSeq" id="WP_116688111.1">
    <property type="nucleotide sequence ID" value="NZ_CAWNYD010000007.1"/>
</dbReference>
<dbReference type="NCBIfam" id="TIGR01396">
    <property type="entry name" value="FlgB"/>
    <property type="match status" value="1"/>
</dbReference>
<sequence>MAIGLDKALGIHAQALQVRAQRAEMLASNLANAETPGYKARDIDFRQALAGAQQNIVKPATSANTVSAMNQTHQSHIAGNAITSSSSSLEDAFMRYRLVDQPSLDGNTVDPHKEKMQFTENAMQYQTSLQLLSGKISGLRRAIKGE</sequence>
<evidence type="ECO:0000259" key="7">
    <source>
        <dbReference type="Pfam" id="PF00460"/>
    </source>
</evidence>
<evidence type="ECO:0000256" key="2">
    <source>
        <dbReference type="ARBA" id="ARBA00009677"/>
    </source>
</evidence>
<gene>
    <name evidence="8" type="primary">flgB</name>
    <name evidence="8" type="ORF">DC094_15890</name>
</gene>
<evidence type="ECO:0000256" key="3">
    <source>
        <dbReference type="ARBA" id="ARBA00014376"/>
    </source>
</evidence>
<dbReference type="InterPro" id="IPR001444">
    <property type="entry name" value="Flag_bb_rod_N"/>
</dbReference>